<dbReference type="PANTHER" id="PTHR10983:SF16">
    <property type="entry name" value="LYSOCARDIOLIPIN ACYLTRANSFERASE 1"/>
    <property type="match status" value="1"/>
</dbReference>
<feature type="transmembrane region" description="Helical" evidence="1">
    <location>
        <begin position="12"/>
        <end position="35"/>
    </location>
</feature>
<proteinExistence type="predicted"/>
<dbReference type="Proteomes" id="UP001501565">
    <property type="component" value="Unassembled WGS sequence"/>
</dbReference>
<gene>
    <name evidence="3" type="ORF">GCM10022277_31290</name>
</gene>
<sequence>MLSFLPAHLKGIISSVLLLLNTLFWTPLLFTLAIIKLILPFQSVRRALDPFIIGIAESWIACNSGWMKLVQKLEYRVTGIENIKHEGWYLISSNHQSWSDITILQHIFNKRVPFFKFFLKQELIWVPIMGINWWALEFPFMKRYSKEFLEKNPHLKGKDMETTRQACEKYKHTPIAIFNFMEGTRFTKSKHERQNSPYKHLLKPKAGGAAFVLEAMDGLITRLVNITVVYDKDTPMDYWSFLCGKVNKATIHVEQIVIPPELLTGDYNNDPEFRADFQDWISAIWQEKDELIESIKNQQNTPQSEGLVKEIETA</sequence>
<dbReference type="Pfam" id="PF01553">
    <property type="entry name" value="Acyltransferase"/>
    <property type="match status" value="1"/>
</dbReference>
<keyword evidence="4" id="KW-1185">Reference proteome</keyword>
<dbReference type="NCBIfam" id="NF010621">
    <property type="entry name" value="PRK14014.1"/>
    <property type="match status" value="1"/>
</dbReference>
<protein>
    <submittedName>
        <fullName evidence="3">Acyltransferase</fullName>
    </submittedName>
</protein>
<dbReference type="RefSeq" id="WP_344799500.1">
    <property type="nucleotide sequence ID" value="NZ_BAABBN010000007.1"/>
</dbReference>
<feature type="domain" description="Phospholipid/glycerol acyltransferase" evidence="2">
    <location>
        <begin position="89"/>
        <end position="231"/>
    </location>
</feature>
<evidence type="ECO:0000259" key="2">
    <source>
        <dbReference type="SMART" id="SM00563"/>
    </source>
</evidence>
<name>A0ABP7MXL1_9GAMM</name>
<keyword evidence="1" id="KW-0812">Transmembrane</keyword>
<dbReference type="PANTHER" id="PTHR10983">
    <property type="entry name" value="1-ACYLGLYCEROL-3-PHOSPHATE ACYLTRANSFERASE-RELATED"/>
    <property type="match status" value="1"/>
</dbReference>
<evidence type="ECO:0000256" key="1">
    <source>
        <dbReference type="SAM" id="Phobius"/>
    </source>
</evidence>
<reference evidence="4" key="1">
    <citation type="journal article" date="2019" name="Int. J. Syst. Evol. Microbiol.">
        <title>The Global Catalogue of Microorganisms (GCM) 10K type strain sequencing project: providing services to taxonomists for standard genome sequencing and annotation.</title>
        <authorList>
            <consortium name="The Broad Institute Genomics Platform"/>
            <consortium name="The Broad Institute Genome Sequencing Center for Infectious Disease"/>
            <person name="Wu L."/>
            <person name="Ma J."/>
        </authorList>
    </citation>
    <scope>NUCLEOTIDE SEQUENCE [LARGE SCALE GENOMIC DNA]</scope>
    <source>
        <strain evidence="4">JCM 17551</strain>
    </source>
</reference>
<keyword evidence="3" id="KW-0012">Acyltransferase</keyword>
<keyword evidence="3" id="KW-0808">Transferase</keyword>
<keyword evidence="1" id="KW-0472">Membrane</keyword>
<dbReference type="GO" id="GO:0016746">
    <property type="term" value="F:acyltransferase activity"/>
    <property type="evidence" value="ECO:0007669"/>
    <property type="project" value="UniProtKB-KW"/>
</dbReference>
<dbReference type="EMBL" id="BAABBN010000007">
    <property type="protein sequence ID" value="GAA3932154.1"/>
    <property type="molecule type" value="Genomic_DNA"/>
</dbReference>
<evidence type="ECO:0000313" key="4">
    <source>
        <dbReference type="Proteomes" id="UP001501565"/>
    </source>
</evidence>
<dbReference type="CDD" id="cd07990">
    <property type="entry name" value="LPLAT_LCLAT1-like"/>
    <property type="match status" value="1"/>
</dbReference>
<dbReference type="SUPFAM" id="SSF69593">
    <property type="entry name" value="Glycerol-3-phosphate (1)-acyltransferase"/>
    <property type="match status" value="1"/>
</dbReference>
<evidence type="ECO:0000313" key="3">
    <source>
        <dbReference type="EMBL" id="GAA3932154.1"/>
    </source>
</evidence>
<organism evidence="3 4">
    <name type="scientific">Litoribacillus peritrichatus</name>
    <dbReference type="NCBI Taxonomy" id="718191"/>
    <lineage>
        <taxon>Bacteria</taxon>
        <taxon>Pseudomonadati</taxon>
        <taxon>Pseudomonadota</taxon>
        <taxon>Gammaproteobacteria</taxon>
        <taxon>Oceanospirillales</taxon>
        <taxon>Oceanospirillaceae</taxon>
        <taxon>Litoribacillus</taxon>
    </lineage>
</organism>
<dbReference type="InterPro" id="IPR002123">
    <property type="entry name" value="Plipid/glycerol_acylTrfase"/>
</dbReference>
<keyword evidence="1" id="KW-1133">Transmembrane helix</keyword>
<accession>A0ABP7MXL1</accession>
<comment type="caution">
    <text evidence="3">The sequence shown here is derived from an EMBL/GenBank/DDBJ whole genome shotgun (WGS) entry which is preliminary data.</text>
</comment>
<dbReference type="SMART" id="SM00563">
    <property type="entry name" value="PlsC"/>
    <property type="match status" value="1"/>
</dbReference>